<reference evidence="1 2" key="1">
    <citation type="submission" date="2023-02" db="EMBL/GenBank/DDBJ databases">
        <title>LHISI_Scaffold_Assembly.</title>
        <authorList>
            <person name="Stuart O.P."/>
            <person name="Cleave R."/>
            <person name="Magrath M.J.L."/>
            <person name="Mikheyev A.S."/>
        </authorList>
    </citation>
    <scope>NUCLEOTIDE SEQUENCE [LARGE SCALE GENOMIC DNA]</scope>
    <source>
        <strain evidence="1">Daus_M_001</strain>
        <tissue evidence="1">Leg muscle</tissue>
    </source>
</reference>
<keyword evidence="2" id="KW-1185">Reference proteome</keyword>
<evidence type="ECO:0000313" key="1">
    <source>
        <dbReference type="EMBL" id="KAJ8878959.1"/>
    </source>
</evidence>
<organism evidence="1 2">
    <name type="scientific">Dryococelus australis</name>
    <dbReference type="NCBI Taxonomy" id="614101"/>
    <lineage>
        <taxon>Eukaryota</taxon>
        <taxon>Metazoa</taxon>
        <taxon>Ecdysozoa</taxon>
        <taxon>Arthropoda</taxon>
        <taxon>Hexapoda</taxon>
        <taxon>Insecta</taxon>
        <taxon>Pterygota</taxon>
        <taxon>Neoptera</taxon>
        <taxon>Polyneoptera</taxon>
        <taxon>Phasmatodea</taxon>
        <taxon>Verophasmatodea</taxon>
        <taxon>Anareolatae</taxon>
        <taxon>Phasmatidae</taxon>
        <taxon>Eurycanthinae</taxon>
        <taxon>Dryococelus</taxon>
    </lineage>
</organism>
<evidence type="ECO:0000313" key="2">
    <source>
        <dbReference type="Proteomes" id="UP001159363"/>
    </source>
</evidence>
<comment type="caution">
    <text evidence="1">The sequence shown here is derived from an EMBL/GenBank/DDBJ whole genome shotgun (WGS) entry which is preliminary data.</text>
</comment>
<dbReference type="EMBL" id="JARBHB010000007">
    <property type="protein sequence ID" value="KAJ8878959.1"/>
    <property type="molecule type" value="Genomic_DNA"/>
</dbReference>
<protein>
    <submittedName>
        <fullName evidence="1">Uncharacterized protein</fullName>
    </submittedName>
</protein>
<accession>A0ABQ9H3T4</accession>
<proteinExistence type="predicted"/>
<sequence length="96" mass="11482">MLSPGILFPWHRHREKNSKRFTPIFFPQEANLVYCNDDHGLIRLFEIEYYSPQRLKITIVGLFVETLKYYPFVKTAIRLHKISLLPLFVEQSSQRT</sequence>
<name>A0ABQ9H3T4_9NEOP</name>
<dbReference type="Proteomes" id="UP001159363">
    <property type="component" value="Chromosome 6"/>
</dbReference>
<gene>
    <name evidence="1" type="ORF">PR048_019563</name>
</gene>